<keyword evidence="2" id="KW-1185">Reference proteome</keyword>
<evidence type="ECO:0000313" key="2">
    <source>
        <dbReference type="Proteomes" id="UP001187471"/>
    </source>
</evidence>
<dbReference type="PANTHER" id="PTHR33526:SF4">
    <property type="entry name" value="OS07G0123800 PROTEIN"/>
    <property type="match status" value="1"/>
</dbReference>
<dbReference type="Proteomes" id="UP001187471">
    <property type="component" value="Unassembled WGS sequence"/>
</dbReference>
<comment type="caution">
    <text evidence="1">The sequence shown here is derived from an EMBL/GenBank/DDBJ whole genome shotgun (WGS) entry which is preliminary data.</text>
</comment>
<gene>
    <name evidence="1" type="ORF">RJ640_030593</name>
</gene>
<organism evidence="1 2">
    <name type="scientific">Escallonia rubra</name>
    <dbReference type="NCBI Taxonomy" id="112253"/>
    <lineage>
        <taxon>Eukaryota</taxon>
        <taxon>Viridiplantae</taxon>
        <taxon>Streptophyta</taxon>
        <taxon>Embryophyta</taxon>
        <taxon>Tracheophyta</taxon>
        <taxon>Spermatophyta</taxon>
        <taxon>Magnoliopsida</taxon>
        <taxon>eudicotyledons</taxon>
        <taxon>Gunneridae</taxon>
        <taxon>Pentapetalae</taxon>
        <taxon>asterids</taxon>
        <taxon>campanulids</taxon>
        <taxon>Escalloniales</taxon>
        <taxon>Escalloniaceae</taxon>
        <taxon>Escallonia</taxon>
    </lineage>
</organism>
<protein>
    <submittedName>
        <fullName evidence="1">Uncharacterized protein</fullName>
    </submittedName>
</protein>
<dbReference type="PANTHER" id="PTHR33526">
    <property type="entry name" value="OS07G0123800 PROTEIN"/>
    <property type="match status" value="1"/>
</dbReference>
<name>A0AA88R9U1_9ASTE</name>
<dbReference type="EMBL" id="JAVXUO010001548">
    <property type="protein sequence ID" value="KAK2981204.1"/>
    <property type="molecule type" value="Genomic_DNA"/>
</dbReference>
<sequence>MSAKASKESKISRCFKAPMRVLSKARDFYVRSMSECAGQVGFGASMGCPAPYISSLPRSFSAGSSSSSYDQDFRELVRAASTRSLGGKVDLELRRRQSPAAGVNVVPRSRSVAVGRIDEDKPCEFGEDFKVMTADMYPRSRSYAVSTRNGMSSVVHKFLPDTMKDDCHLTPATDSPSNIENLIHFME</sequence>
<evidence type="ECO:0000313" key="1">
    <source>
        <dbReference type="EMBL" id="KAK2981204.1"/>
    </source>
</evidence>
<reference evidence="1" key="1">
    <citation type="submission" date="2022-12" db="EMBL/GenBank/DDBJ databases">
        <title>Draft genome assemblies for two species of Escallonia (Escalloniales).</title>
        <authorList>
            <person name="Chanderbali A."/>
            <person name="Dervinis C."/>
            <person name="Anghel I."/>
            <person name="Soltis D."/>
            <person name="Soltis P."/>
            <person name="Zapata F."/>
        </authorList>
    </citation>
    <scope>NUCLEOTIDE SEQUENCE</scope>
    <source>
        <strain evidence="1">UCBG92.1500</strain>
        <tissue evidence="1">Leaf</tissue>
    </source>
</reference>
<accession>A0AA88R9U1</accession>
<proteinExistence type="predicted"/>
<dbReference type="AlphaFoldDB" id="A0AA88R9U1"/>